<evidence type="ECO:0000313" key="2">
    <source>
        <dbReference type="EMBL" id="MBE9030465.1"/>
    </source>
</evidence>
<protein>
    <submittedName>
        <fullName evidence="2">Uncharacterized protein</fullName>
    </submittedName>
</protein>
<feature type="compositionally biased region" description="Polar residues" evidence="1">
    <location>
        <begin position="127"/>
        <end position="145"/>
    </location>
</feature>
<comment type="caution">
    <text evidence="2">The sequence shown here is derived from an EMBL/GenBank/DDBJ whole genome shotgun (WGS) entry which is preliminary data.</text>
</comment>
<dbReference type="Proteomes" id="UP000625316">
    <property type="component" value="Unassembled WGS sequence"/>
</dbReference>
<dbReference type="RefSeq" id="WP_264325292.1">
    <property type="nucleotide sequence ID" value="NZ_JADEXQ010000036.1"/>
</dbReference>
<evidence type="ECO:0000256" key="1">
    <source>
        <dbReference type="SAM" id="MobiDB-lite"/>
    </source>
</evidence>
<dbReference type="AlphaFoldDB" id="A0A928VLE4"/>
<proteinExistence type="predicted"/>
<organism evidence="2 3">
    <name type="scientific">Romeriopsis navalis LEGE 11480</name>
    <dbReference type="NCBI Taxonomy" id="2777977"/>
    <lineage>
        <taxon>Bacteria</taxon>
        <taxon>Bacillati</taxon>
        <taxon>Cyanobacteriota</taxon>
        <taxon>Cyanophyceae</taxon>
        <taxon>Leptolyngbyales</taxon>
        <taxon>Leptolyngbyaceae</taxon>
        <taxon>Romeriopsis</taxon>
        <taxon>Romeriopsis navalis</taxon>
    </lineage>
</organism>
<dbReference type="EMBL" id="JADEXQ010000036">
    <property type="protein sequence ID" value="MBE9030465.1"/>
    <property type="molecule type" value="Genomic_DNA"/>
</dbReference>
<reference evidence="2" key="1">
    <citation type="submission" date="2020-10" db="EMBL/GenBank/DDBJ databases">
        <authorList>
            <person name="Castelo-Branco R."/>
            <person name="Eusebio N."/>
            <person name="Adriana R."/>
            <person name="Vieira A."/>
            <person name="Brugerolle De Fraissinette N."/>
            <person name="Rezende De Castro R."/>
            <person name="Schneider M.P."/>
            <person name="Vasconcelos V."/>
            <person name="Leao P.N."/>
        </authorList>
    </citation>
    <scope>NUCLEOTIDE SEQUENCE</scope>
    <source>
        <strain evidence="2">LEGE 11480</strain>
    </source>
</reference>
<name>A0A928VLE4_9CYAN</name>
<accession>A0A928VLE4</accession>
<evidence type="ECO:0000313" key="3">
    <source>
        <dbReference type="Proteomes" id="UP000625316"/>
    </source>
</evidence>
<feature type="region of interest" description="Disordered" evidence="1">
    <location>
        <begin position="110"/>
        <end position="156"/>
    </location>
</feature>
<gene>
    <name evidence="2" type="ORF">IQ266_12060</name>
</gene>
<keyword evidence="3" id="KW-1185">Reference proteome</keyword>
<sequence>MRFKRRWLSWVMGKSSVSYPERVADQLGLKLERLAQHPKGLQLKQMVFQLRPKIEAAQAAGYSLDDVVALFRADDVAISVSTLKTYLREARAAVRAGAIADAGAGRSGAAIVEPNHAKSGKVRSGTKKQTAPQTAPPDLTNTNAAGFQEMRSDDDL</sequence>